<sequence>MSCEGHSSKGLRQRRRCSVSKPSREGHNCTAVVAACGACMKPGSCGGDHIARRSIIKNGLWVWQCYGSRPRTTDNSPPRSSLWLSESREFMAGASPSLNLIY</sequence>
<evidence type="ECO:0000313" key="2">
    <source>
        <dbReference type="EMBL" id="KAK7488671.1"/>
    </source>
</evidence>
<gene>
    <name evidence="2" type="ORF">BaRGS_00020124</name>
</gene>
<evidence type="ECO:0000313" key="3">
    <source>
        <dbReference type="Proteomes" id="UP001519460"/>
    </source>
</evidence>
<dbReference type="EMBL" id="JACVVK020000148">
    <property type="protein sequence ID" value="KAK7488671.1"/>
    <property type="molecule type" value="Genomic_DNA"/>
</dbReference>
<accession>A0ABD0KNH3</accession>
<comment type="caution">
    <text evidence="2">The sequence shown here is derived from an EMBL/GenBank/DDBJ whole genome shotgun (WGS) entry which is preliminary data.</text>
</comment>
<reference evidence="2 3" key="1">
    <citation type="journal article" date="2023" name="Sci. Data">
        <title>Genome assembly of the Korean intertidal mud-creeper Batillaria attramentaria.</title>
        <authorList>
            <person name="Patra A.K."/>
            <person name="Ho P.T."/>
            <person name="Jun S."/>
            <person name="Lee S.J."/>
            <person name="Kim Y."/>
            <person name="Won Y.J."/>
        </authorList>
    </citation>
    <scope>NUCLEOTIDE SEQUENCE [LARGE SCALE GENOMIC DNA]</scope>
    <source>
        <strain evidence="2">Wonlab-2016</strain>
    </source>
</reference>
<proteinExistence type="predicted"/>
<feature type="region of interest" description="Disordered" evidence="1">
    <location>
        <begin position="1"/>
        <end position="26"/>
    </location>
</feature>
<dbReference type="AlphaFoldDB" id="A0ABD0KNH3"/>
<protein>
    <submittedName>
        <fullName evidence="2">Uncharacterized protein</fullName>
    </submittedName>
</protein>
<organism evidence="2 3">
    <name type="scientific">Batillaria attramentaria</name>
    <dbReference type="NCBI Taxonomy" id="370345"/>
    <lineage>
        <taxon>Eukaryota</taxon>
        <taxon>Metazoa</taxon>
        <taxon>Spiralia</taxon>
        <taxon>Lophotrochozoa</taxon>
        <taxon>Mollusca</taxon>
        <taxon>Gastropoda</taxon>
        <taxon>Caenogastropoda</taxon>
        <taxon>Sorbeoconcha</taxon>
        <taxon>Cerithioidea</taxon>
        <taxon>Batillariidae</taxon>
        <taxon>Batillaria</taxon>
    </lineage>
</organism>
<feature type="compositionally biased region" description="Basic residues" evidence="1">
    <location>
        <begin position="9"/>
        <end position="18"/>
    </location>
</feature>
<evidence type="ECO:0000256" key="1">
    <source>
        <dbReference type="SAM" id="MobiDB-lite"/>
    </source>
</evidence>
<dbReference type="Proteomes" id="UP001519460">
    <property type="component" value="Unassembled WGS sequence"/>
</dbReference>
<keyword evidence="3" id="KW-1185">Reference proteome</keyword>
<name>A0ABD0KNH3_9CAEN</name>